<dbReference type="SMART" id="SM00347">
    <property type="entry name" value="HTH_MARR"/>
    <property type="match status" value="1"/>
</dbReference>
<feature type="domain" description="HTH marR-type" evidence="1">
    <location>
        <begin position="31"/>
        <end position="132"/>
    </location>
</feature>
<evidence type="ECO:0000313" key="3">
    <source>
        <dbReference type="Proteomes" id="UP001216907"/>
    </source>
</evidence>
<dbReference type="Proteomes" id="UP001216907">
    <property type="component" value="Unassembled WGS sequence"/>
</dbReference>
<protein>
    <submittedName>
        <fullName evidence="2">MarR family winged helix-turn-helix transcriptional regulator</fullName>
    </submittedName>
</protein>
<keyword evidence="3" id="KW-1185">Reference proteome</keyword>
<organism evidence="2 3">
    <name type="scientific">Paludisphaera mucosa</name>
    <dbReference type="NCBI Taxonomy" id="3030827"/>
    <lineage>
        <taxon>Bacteria</taxon>
        <taxon>Pseudomonadati</taxon>
        <taxon>Planctomycetota</taxon>
        <taxon>Planctomycetia</taxon>
        <taxon>Isosphaerales</taxon>
        <taxon>Isosphaeraceae</taxon>
        <taxon>Paludisphaera</taxon>
    </lineage>
</organism>
<dbReference type="InterPro" id="IPR000835">
    <property type="entry name" value="HTH_MarR-typ"/>
</dbReference>
<comment type="caution">
    <text evidence="2">The sequence shown here is derived from an EMBL/GenBank/DDBJ whole genome shotgun (WGS) entry which is preliminary data.</text>
</comment>
<sequence length="147" mass="16309">MSDEIVQQLAAECLAGRVRTLNRVVSGIFDAKLRPYGIRSSQINILTVVAARGPLAPSMVCRRLRLEKSTLSRDLERLVEHGWIRSTPGSGRSLSLEATAVGRALLHKVKPAWDEAQAEIEKLLGGAFIQELHRVIDEGRLEETETR</sequence>
<dbReference type="Pfam" id="PF12802">
    <property type="entry name" value="MarR_2"/>
    <property type="match status" value="1"/>
</dbReference>
<evidence type="ECO:0000313" key="2">
    <source>
        <dbReference type="EMBL" id="MDG3006136.1"/>
    </source>
</evidence>
<name>A0ABT6FEZ0_9BACT</name>
<dbReference type="InterPro" id="IPR039422">
    <property type="entry name" value="MarR/SlyA-like"/>
</dbReference>
<dbReference type="InterPro" id="IPR036390">
    <property type="entry name" value="WH_DNA-bd_sf"/>
</dbReference>
<reference evidence="2 3" key="1">
    <citation type="submission" date="2023-03" db="EMBL/GenBank/DDBJ databases">
        <title>Paludisphaera mucosa sp. nov. a novel planctomycete from northern fen.</title>
        <authorList>
            <person name="Ivanova A."/>
        </authorList>
    </citation>
    <scope>NUCLEOTIDE SEQUENCE [LARGE SCALE GENOMIC DNA]</scope>
    <source>
        <strain evidence="2 3">Pla2</strain>
    </source>
</reference>
<proteinExistence type="predicted"/>
<dbReference type="PANTHER" id="PTHR33164:SF43">
    <property type="entry name" value="HTH-TYPE TRANSCRIPTIONAL REPRESSOR YETL"/>
    <property type="match status" value="1"/>
</dbReference>
<dbReference type="Gene3D" id="1.10.10.10">
    <property type="entry name" value="Winged helix-like DNA-binding domain superfamily/Winged helix DNA-binding domain"/>
    <property type="match status" value="1"/>
</dbReference>
<gene>
    <name evidence="2" type="ORF">PZE19_20375</name>
</gene>
<dbReference type="InterPro" id="IPR036388">
    <property type="entry name" value="WH-like_DNA-bd_sf"/>
</dbReference>
<accession>A0ABT6FEZ0</accession>
<dbReference type="RefSeq" id="WP_277862437.1">
    <property type="nucleotide sequence ID" value="NZ_JARRAG010000002.1"/>
</dbReference>
<dbReference type="PANTHER" id="PTHR33164">
    <property type="entry name" value="TRANSCRIPTIONAL REGULATOR, MARR FAMILY"/>
    <property type="match status" value="1"/>
</dbReference>
<evidence type="ECO:0000259" key="1">
    <source>
        <dbReference type="SMART" id="SM00347"/>
    </source>
</evidence>
<dbReference type="SUPFAM" id="SSF46785">
    <property type="entry name" value="Winged helix' DNA-binding domain"/>
    <property type="match status" value="1"/>
</dbReference>
<dbReference type="EMBL" id="JARRAG010000002">
    <property type="protein sequence ID" value="MDG3006136.1"/>
    <property type="molecule type" value="Genomic_DNA"/>
</dbReference>